<dbReference type="PROSITE" id="PS00137">
    <property type="entry name" value="SUBTILASE_HIS"/>
    <property type="match status" value="1"/>
</dbReference>
<dbReference type="InterPro" id="IPR023827">
    <property type="entry name" value="Peptidase_S8_Asp-AS"/>
</dbReference>
<evidence type="ECO:0000256" key="1">
    <source>
        <dbReference type="ARBA" id="ARBA00011073"/>
    </source>
</evidence>
<dbReference type="RefSeq" id="WP_082060883.1">
    <property type="nucleotide sequence ID" value="NZ_BBQJ01000051.1"/>
</dbReference>
<dbReference type="PANTHER" id="PTHR43806:SF11">
    <property type="entry name" value="CEREVISIN-RELATED"/>
    <property type="match status" value="1"/>
</dbReference>
<dbReference type="PRINTS" id="PR00723">
    <property type="entry name" value="SUBTILISIN"/>
</dbReference>
<feature type="active site" description="Charge relay system" evidence="5">
    <location>
        <position position="144"/>
    </location>
</feature>
<dbReference type="InterPro" id="IPR050131">
    <property type="entry name" value="Peptidase_S8_subtilisin-like"/>
</dbReference>
<evidence type="ECO:0000313" key="9">
    <source>
        <dbReference type="EMBL" id="SDJ33159.1"/>
    </source>
</evidence>
<dbReference type="EMBL" id="FNCO01000026">
    <property type="protein sequence ID" value="SDJ33159.1"/>
    <property type="molecule type" value="Genomic_DNA"/>
</dbReference>
<keyword evidence="2 5" id="KW-0645">Protease</keyword>
<feature type="domain" description="Peptidase S8/S53" evidence="8">
    <location>
        <begin position="136"/>
        <end position="402"/>
    </location>
</feature>
<dbReference type="GO" id="GO:0004252">
    <property type="term" value="F:serine-type endopeptidase activity"/>
    <property type="evidence" value="ECO:0007669"/>
    <property type="project" value="UniProtKB-UniRule"/>
</dbReference>
<evidence type="ECO:0000256" key="3">
    <source>
        <dbReference type="ARBA" id="ARBA00022801"/>
    </source>
</evidence>
<feature type="chain" id="PRO_5010245256" evidence="7">
    <location>
        <begin position="28"/>
        <end position="540"/>
    </location>
</feature>
<dbReference type="OrthoDB" id="5360469at2"/>
<dbReference type="PANTHER" id="PTHR43806">
    <property type="entry name" value="PEPTIDASE S8"/>
    <property type="match status" value="1"/>
</dbReference>
<organism evidence="9 10">
    <name type="scientific">Pseudomonas abietaniphila</name>
    <dbReference type="NCBI Taxonomy" id="89065"/>
    <lineage>
        <taxon>Bacteria</taxon>
        <taxon>Pseudomonadati</taxon>
        <taxon>Pseudomonadota</taxon>
        <taxon>Gammaproteobacteria</taxon>
        <taxon>Pseudomonadales</taxon>
        <taxon>Pseudomonadaceae</taxon>
        <taxon>Pseudomonas</taxon>
    </lineage>
</organism>
<dbReference type="STRING" id="89065.SAMN05216605_12664"/>
<dbReference type="InterPro" id="IPR015500">
    <property type="entry name" value="Peptidase_S8_subtilisin-rel"/>
</dbReference>
<dbReference type="InterPro" id="IPR000209">
    <property type="entry name" value="Peptidase_S8/S53_dom"/>
</dbReference>
<sequence>MRDSYRVLARVLCPVVAILSTVVSVSAAPAGSGTSLRVIIRLNSSPDATPDSASGLSKPASYIKKEYPSAISAKVKSLDIPDVVVTQIAKEDLQLVINDPNVAEVFEDTLSKPSADIGASLPEYEKPVPPYSESKDGTVIAIIDTGIDTKHPYLKNKIIAEACFSSSSSEGIKSHSLCPNGKDKQITSGAAIDCDLHISGCGHGTNVAGIAAGGPATSDGKILQGVAPRAQLIAIQVYSRFDSADVCGNKLPCALSYASDQLSALNYLYESRNKFKLSAINMSLGQGKFSQPCDKDLLFNTVKKLREAGIATVVSSGNEGLTGFSPSPACIPGVISVGAVDASKNIAKYSNTSDMVTILAPGEDIISSQEEGKYGKQSGTSMATPQVSGALSLIRAQSPNAKLQDLIDNLVAGGTRVENLRTKKLLVSLDIQKTMSLLAIAKASKQPINISAEQPLKWDGVSPTRVVVVPAEDNNHDNSHKATAYLESSTGKATAVINKEGFYVIEMKEGINENDKAAIQAVFGEKSKISHETLSAPQER</sequence>
<evidence type="ECO:0000259" key="8">
    <source>
        <dbReference type="Pfam" id="PF00082"/>
    </source>
</evidence>
<evidence type="ECO:0000256" key="6">
    <source>
        <dbReference type="RuleBase" id="RU003355"/>
    </source>
</evidence>
<feature type="signal peptide" evidence="7">
    <location>
        <begin position="1"/>
        <end position="27"/>
    </location>
</feature>
<dbReference type="Pfam" id="PF00082">
    <property type="entry name" value="Peptidase_S8"/>
    <property type="match status" value="1"/>
</dbReference>
<evidence type="ECO:0000256" key="5">
    <source>
        <dbReference type="PROSITE-ProRule" id="PRU01240"/>
    </source>
</evidence>
<evidence type="ECO:0000313" key="10">
    <source>
        <dbReference type="Proteomes" id="UP000182894"/>
    </source>
</evidence>
<reference evidence="10" key="1">
    <citation type="submission" date="2016-10" db="EMBL/GenBank/DDBJ databases">
        <authorList>
            <person name="Varghese N."/>
            <person name="Submissions S."/>
        </authorList>
    </citation>
    <scope>NUCLEOTIDE SEQUENCE [LARGE SCALE GENOMIC DNA]</scope>
    <source>
        <strain evidence="10">ATCC 700689</strain>
    </source>
</reference>
<dbReference type="GO" id="GO:0006508">
    <property type="term" value="P:proteolysis"/>
    <property type="evidence" value="ECO:0007669"/>
    <property type="project" value="UniProtKB-KW"/>
</dbReference>
<dbReference type="PROSITE" id="PS51892">
    <property type="entry name" value="SUBTILASE"/>
    <property type="match status" value="1"/>
</dbReference>
<accession>A0A1G8SV86</accession>
<comment type="similarity">
    <text evidence="1 5 6">Belongs to the peptidase S8 family.</text>
</comment>
<dbReference type="PROSITE" id="PS00138">
    <property type="entry name" value="SUBTILASE_SER"/>
    <property type="match status" value="1"/>
</dbReference>
<feature type="active site" description="Charge relay system" evidence="5">
    <location>
        <position position="203"/>
    </location>
</feature>
<keyword evidence="7" id="KW-0732">Signal</keyword>
<dbReference type="PROSITE" id="PS00136">
    <property type="entry name" value="SUBTILASE_ASP"/>
    <property type="match status" value="1"/>
</dbReference>
<evidence type="ECO:0000256" key="2">
    <source>
        <dbReference type="ARBA" id="ARBA00022670"/>
    </source>
</evidence>
<evidence type="ECO:0000256" key="7">
    <source>
        <dbReference type="SAM" id="SignalP"/>
    </source>
</evidence>
<keyword evidence="3 5" id="KW-0378">Hydrolase</keyword>
<dbReference type="Proteomes" id="UP000182894">
    <property type="component" value="Unassembled WGS sequence"/>
</dbReference>
<keyword evidence="4 5" id="KW-0720">Serine protease</keyword>
<dbReference type="AlphaFoldDB" id="A0A1G8SV86"/>
<name>A0A1G8SV86_9PSED</name>
<dbReference type="InterPro" id="IPR036852">
    <property type="entry name" value="Peptidase_S8/S53_dom_sf"/>
</dbReference>
<protein>
    <submittedName>
        <fullName evidence="9">Serine protease, subtilisin family</fullName>
    </submittedName>
</protein>
<dbReference type="InterPro" id="IPR022398">
    <property type="entry name" value="Peptidase_S8_His-AS"/>
</dbReference>
<dbReference type="SUPFAM" id="SSF52743">
    <property type="entry name" value="Subtilisin-like"/>
    <property type="match status" value="1"/>
</dbReference>
<evidence type="ECO:0000256" key="4">
    <source>
        <dbReference type="ARBA" id="ARBA00022825"/>
    </source>
</evidence>
<dbReference type="InterPro" id="IPR023828">
    <property type="entry name" value="Peptidase_S8_Ser-AS"/>
</dbReference>
<proteinExistence type="inferred from homology"/>
<keyword evidence="10" id="KW-1185">Reference proteome</keyword>
<feature type="active site" description="Charge relay system" evidence="5">
    <location>
        <position position="381"/>
    </location>
</feature>
<gene>
    <name evidence="9" type="ORF">SAMN05216605_12664</name>
</gene>
<dbReference type="Gene3D" id="3.40.50.200">
    <property type="entry name" value="Peptidase S8/S53 domain"/>
    <property type="match status" value="1"/>
</dbReference>